<sequence>MKANVALFVVLSLAPFFSQGSEHSTFSVTFDNDGLYSTDRDYTSGLFLTYTSRPFVSKGLLKTLSLSNWKGSSIDKLEFTLGHKIYTPEDLEANFPLVNDRPYAGYLHAEFNYISLHPQQAQRINVTIGTTGEHSFADASQDFVHKVTPAKKPDGWEYQIDNAIVGSVGYLAHFNLNRTQDSNNLEWELSNVSEANIGNFRSDVSTGFMVRWGSHLSDNLGAGNIDSEHPFRAGMLGFSESEWFFYTGVKGRYRFNDATIEGDRSGIEDNPNIPDPSIYDVELENIQAVGVAGFVIYNQGVGIALSTTIKTPDFKNAPRIAYGTGSLSLFAFF</sequence>
<dbReference type="Proteomes" id="UP001058602">
    <property type="component" value="Chromosome 1"/>
</dbReference>
<dbReference type="EMBL" id="CP102096">
    <property type="protein sequence ID" value="UUM31822.1"/>
    <property type="molecule type" value="Genomic_DNA"/>
</dbReference>
<dbReference type="Pfam" id="PF09982">
    <property type="entry name" value="LpxR"/>
    <property type="match status" value="1"/>
</dbReference>
<feature type="chain" id="PRO_5046329357" evidence="1">
    <location>
        <begin position="21"/>
        <end position="333"/>
    </location>
</feature>
<gene>
    <name evidence="2" type="ORF">NP165_05240</name>
</gene>
<dbReference type="Gene3D" id="2.40.128.140">
    <property type="entry name" value="Outer membrane protein"/>
    <property type="match status" value="1"/>
</dbReference>
<evidence type="ECO:0000313" key="3">
    <source>
        <dbReference type="Proteomes" id="UP001058602"/>
    </source>
</evidence>
<evidence type="ECO:0000313" key="2">
    <source>
        <dbReference type="EMBL" id="UUM31822.1"/>
    </source>
</evidence>
<proteinExistence type="predicted"/>
<name>A0ABY5LM33_9VIBR</name>
<reference evidence="2" key="1">
    <citation type="submission" date="2022-07" db="EMBL/GenBank/DDBJ databases">
        <title>Complete genome of Vibrio japonicus strain JCM 31412T and phylogenomic assessment of the Nereis clade of the genus Vibrio.</title>
        <authorList>
            <person name="Shlafstein M.D."/>
            <person name="Emsley S.A."/>
            <person name="Ushijima B."/>
            <person name="Videau P."/>
            <person name="Saw J.H."/>
        </authorList>
    </citation>
    <scope>NUCLEOTIDE SEQUENCE</scope>
    <source>
        <strain evidence="2">JCM 31412</strain>
    </source>
</reference>
<keyword evidence="3" id="KW-1185">Reference proteome</keyword>
<evidence type="ECO:0000256" key="1">
    <source>
        <dbReference type="SAM" id="SignalP"/>
    </source>
</evidence>
<accession>A0ABY5LM33</accession>
<keyword evidence="1" id="KW-0732">Signal</keyword>
<dbReference type="InterPro" id="IPR037107">
    <property type="entry name" value="Put_OMP_sf"/>
</dbReference>
<feature type="signal peptide" evidence="1">
    <location>
        <begin position="1"/>
        <end position="20"/>
    </location>
</feature>
<dbReference type="InterPro" id="IPR018707">
    <property type="entry name" value="LpxR"/>
</dbReference>
<protein>
    <submittedName>
        <fullName evidence="2">Lipid A deacylase LpxR family protein</fullName>
    </submittedName>
</protein>
<organism evidence="2 3">
    <name type="scientific">Vibrio japonicus</name>
    <dbReference type="NCBI Taxonomy" id="1824638"/>
    <lineage>
        <taxon>Bacteria</taxon>
        <taxon>Pseudomonadati</taxon>
        <taxon>Pseudomonadota</taxon>
        <taxon>Gammaproteobacteria</taxon>
        <taxon>Vibrionales</taxon>
        <taxon>Vibrionaceae</taxon>
        <taxon>Vibrio</taxon>
    </lineage>
</organism>